<accession>A0ABU1T0C4</accession>
<dbReference type="EMBL" id="JAVDUJ010000001">
    <property type="protein sequence ID" value="MDR6938826.1"/>
    <property type="molecule type" value="Genomic_DNA"/>
</dbReference>
<evidence type="ECO:0000313" key="2">
    <source>
        <dbReference type="EMBL" id="MDR6938826.1"/>
    </source>
</evidence>
<feature type="transmembrane region" description="Helical" evidence="1">
    <location>
        <begin position="610"/>
        <end position="636"/>
    </location>
</feature>
<feature type="transmembrane region" description="Helical" evidence="1">
    <location>
        <begin position="336"/>
        <end position="356"/>
    </location>
</feature>
<feature type="transmembrane region" description="Helical" evidence="1">
    <location>
        <begin position="368"/>
        <end position="388"/>
    </location>
</feature>
<comment type="caution">
    <text evidence="2">The sequence shown here is derived from an EMBL/GenBank/DDBJ whole genome shotgun (WGS) entry which is preliminary data.</text>
</comment>
<feature type="transmembrane region" description="Helical" evidence="1">
    <location>
        <begin position="662"/>
        <end position="683"/>
    </location>
</feature>
<dbReference type="RefSeq" id="WP_309954945.1">
    <property type="nucleotide sequence ID" value="NZ_JAVDUJ010000001.1"/>
</dbReference>
<organism evidence="2 3">
    <name type="scientific">Arcanobacterium hippocoleae</name>
    <dbReference type="NCBI Taxonomy" id="149017"/>
    <lineage>
        <taxon>Bacteria</taxon>
        <taxon>Bacillati</taxon>
        <taxon>Actinomycetota</taxon>
        <taxon>Actinomycetes</taxon>
        <taxon>Actinomycetales</taxon>
        <taxon>Actinomycetaceae</taxon>
        <taxon>Arcanobacterium</taxon>
    </lineage>
</organism>
<keyword evidence="1" id="KW-0472">Membrane</keyword>
<feature type="transmembrane region" description="Helical" evidence="1">
    <location>
        <begin position="187"/>
        <end position="209"/>
    </location>
</feature>
<sequence length="702" mass="76834">MKANIRFLFLVLLLFAVAHNIVGSIVDDKKSEYSTGSIFYVSNNPQGVIADPELILETVESLNANVIAKDSNQQVYFSNFSDLVLISGRAPIAANEYVAVVDKPNGSQIQPHHSIMVGTYKETFTVNGVGSIKLLMPGNRVSLLQIEMRKPPTQTQADVLHQNGFVQINAQNIDRKIQAETFSLIDLVINIVSLVLLLMALTSWLSYVFKLVVDRRGELETLTSFGISRWQMPLVFLAVRRRVLLRLGAETVGVFVAAGVASALLLQHISGLLLLLSWLGGWLLVFLTVYVAIFSYTGSPTTRNSKSVFWLRIFLSCIALGVLVLAGKAFWSDYRFWLAAILLVALTFVIRHSVVVKSLYGTIRSSAIALFVMIAMIAVINAVAISLWSATSSKEDLAVKTTMPYQALIRAETLPKPYNTSKDFQRFSYINPLDGVTLAGLQADPLIYSTDLQRYASYVTSGGVINDDSIMIGAALATRNKADVGSPIVLNGKTFTISHIVNSEQYAGMIVYLSQSSFAKIFGTTGNTIYATDVDITPIKSKLPPGSSVQTRDDYRQLYQSSASTMTVLVFSLSIAISLVSAFIAYQLLSVYISSIMWRLNVLRGFGITFMEFTTATVVHLLAIAAAALVLVLAFAHPLTDKLTSMILASTDTFINISVSPLAMGITFAEVFGFSILTSIVSYRSLSQLSIYQQYLQCAVSN</sequence>
<evidence type="ECO:0008006" key="4">
    <source>
        <dbReference type="Google" id="ProtNLM"/>
    </source>
</evidence>
<protein>
    <recommendedName>
        <fullName evidence="4">ABC transporter permease</fullName>
    </recommendedName>
</protein>
<proteinExistence type="predicted"/>
<evidence type="ECO:0000256" key="1">
    <source>
        <dbReference type="SAM" id="Phobius"/>
    </source>
</evidence>
<reference evidence="2 3" key="1">
    <citation type="submission" date="2023-07" db="EMBL/GenBank/DDBJ databases">
        <title>Sequencing the genomes of 1000 actinobacteria strains.</title>
        <authorList>
            <person name="Klenk H.-P."/>
        </authorList>
    </citation>
    <scope>NUCLEOTIDE SEQUENCE [LARGE SCALE GENOMIC DNA]</scope>
    <source>
        <strain evidence="2 3">DSM 15539</strain>
    </source>
</reference>
<feature type="transmembrane region" description="Helical" evidence="1">
    <location>
        <begin position="309"/>
        <end position="330"/>
    </location>
</feature>
<feature type="transmembrane region" description="Helical" evidence="1">
    <location>
        <begin position="566"/>
        <end position="589"/>
    </location>
</feature>
<keyword evidence="3" id="KW-1185">Reference proteome</keyword>
<feature type="transmembrane region" description="Helical" evidence="1">
    <location>
        <begin position="243"/>
        <end position="266"/>
    </location>
</feature>
<feature type="transmembrane region" description="Helical" evidence="1">
    <location>
        <begin position="272"/>
        <end position="297"/>
    </location>
</feature>
<dbReference type="Proteomes" id="UP001266099">
    <property type="component" value="Unassembled WGS sequence"/>
</dbReference>
<gene>
    <name evidence="2" type="ORF">J2S36_000369</name>
</gene>
<evidence type="ECO:0000313" key="3">
    <source>
        <dbReference type="Proteomes" id="UP001266099"/>
    </source>
</evidence>
<keyword evidence="1" id="KW-0812">Transmembrane</keyword>
<keyword evidence="1" id="KW-1133">Transmembrane helix</keyword>
<name>A0ABU1T0C4_9ACTO</name>